<comment type="caution">
    <text evidence="1">The sequence shown here is derived from an EMBL/GenBank/DDBJ whole genome shotgun (WGS) entry which is preliminary data.</text>
</comment>
<evidence type="ECO:0000313" key="1">
    <source>
        <dbReference type="EMBL" id="KAJ0177212.1"/>
    </source>
</evidence>
<dbReference type="Proteomes" id="UP000824533">
    <property type="component" value="Linkage Group LG12"/>
</dbReference>
<gene>
    <name evidence="1" type="ORF">K1T71_007221</name>
</gene>
<evidence type="ECO:0000313" key="2">
    <source>
        <dbReference type="Proteomes" id="UP000824533"/>
    </source>
</evidence>
<proteinExistence type="predicted"/>
<organism evidence="1 2">
    <name type="scientific">Dendrolimus kikuchii</name>
    <dbReference type="NCBI Taxonomy" id="765133"/>
    <lineage>
        <taxon>Eukaryota</taxon>
        <taxon>Metazoa</taxon>
        <taxon>Ecdysozoa</taxon>
        <taxon>Arthropoda</taxon>
        <taxon>Hexapoda</taxon>
        <taxon>Insecta</taxon>
        <taxon>Pterygota</taxon>
        <taxon>Neoptera</taxon>
        <taxon>Endopterygota</taxon>
        <taxon>Lepidoptera</taxon>
        <taxon>Glossata</taxon>
        <taxon>Ditrysia</taxon>
        <taxon>Bombycoidea</taxon>
        <taxon>Lasiocampidae</taxon>
        <taxon>Dendrolimus</taxon>
    </lineage>
</organism>
<keyword evidence="2" id="KW-1185">Reference proteome</keyword>
<name>A0ACC1D030_9NEOP</name>
<accession>A0ACC1D030</accession>
<dbReference type="EMBL" id="CM034398">
    <property type="protein sequence ID" value="KAJ0177212.1"/>
    <property type="molecule type" value="Genomic_DNA"/>
</dbReference>
<protein>
    <submittedName>
        <fullName evidence="1">Uncharacterized protein</fullName>
    </submittedName>
</protein>
<reference evidence="1 2" key="1">
    <citation type="journal article" date="2021" name="Front. Genet.">
        <title>Chromosome-Level Genome Assembly Reveals Significant Gene Expansion in the Toll and IMD Signaling Pathways of Dendrolimus kikuchii.</title>
        <authorList>
            <person name="Zhou J."/>
            <person name="Wu P."/>
            <person name="Xiong Z."/>
            <person name="Liu N."/>
            <person name="Zhao N."/>
            <person name="Ji M."/>
            <person name="Qiu Y."/>
            <person name="Yang B."/>
        </authorList>
    </citation>
    <scope>NUCLEOTIDE SEQUENCE [LARGE SCALE GENOMIC DNA]</scope>
    <source>
        <strain evidence="1">Ann1</strain>
    </source>
</reference>
<sequence>MAEWQANLAVISEPYYVPPCGNWVGDLDDVVAVVARAGSGTPLTCLERGKGYAVAESGSIVVIGVYFSRSRPLAEFELHLDAIRAAIDRLSPKTIFVMGDFNAKHCSWGNAFTEPRGRTVEEWALQSGLTILNQGSVQTCVRARGGSVIDLSFATHAAARRVVGWRVLEEVESLSDHRQSTCARP</sequence>